<sequence>MSKIKNVAVVGGTHGNEFSGIYLLKKWQSTPQSLARESFSVETVFANPKAFDENKRYVDHDLNRQFGLHDLANFELASYEQSRAKALNEQIGPKGNAKSDFIIDLHNTTSNMGPSLILLQSDQFNRQLGAYVKEKMPDAVVVFEDHTSVDDHLFVCSITKQGVIIEVGPQPQSVIRQDVLDWMEDMTGHILDFVHLYNTNEIPALADSYDAYRYEETLKLPVDEQGERIGMVHKSVQDNDFEPLNPGDPIFTLFDGTEIFWEGDYVAYPHFINEAAYYDNNLAMSLGKKIVVSTK</sequence>
<feature type="binding site" evidence="6">
    <location>
        <position position="106"/>
    </location>
    <ligand>
        <name>Zn(2+)</name>
        <dbReference type="ChEBI" id="CHEBI:29105"/>
    </ligand>
</feature>
<dbReference type="GO" id="GO:0016811">
    <property type="term" value="F:hydrolase activity, acting on carbon-nitrogen (but not peptide) bonds, in linear amides"/>
    <property type="evidence" value="ECO:0007669"/>
    <property type="project" value="InterPro"/>
</dbReference>
<dbReference type="AlphaFoldDB" id="A0A2T3KSJ0"/>
<evidence type="ECO:0000256" key="2">
    <source>
        <dbReference type="ARBA" id="ARBA00022723"/>
    </source>
</evidence>
<evidence type="ECO:0000313" key="9">
    <source>
        <dbReference type="EMBL" id="PSV09417.1"/>
    </source>
</evidence>
<comment type="caution">
    <text evidence="9">The sequence shown here is derived from an EMBL/GenBank/DDBJ whole genome shotgun (WGS) entry which is preliminary data.</text>
</comment>
<evidence type="ECO:0000313" key="10">
    <source>
        <dbReference type="Proteomes" id="UP000240530"/>
    </source>
</evidence>
<evidence type="ECO:0000259" key="7">
    <source>
        <dbReference type="Pfam" id="PF04952"/>
    </source>
</evidence>
<evidence type="ECO:0000256" key="4">
    <source>
        <dbReference type="ARBA" id="ARBA00022833"/>
    </source>
</evidence>
<dbReference type="RefSeq" id="WP_107185640.1">
    <property type="nucleotide sequence ID" value="NZ_JAWQGC010000001.1"/>
</dbReference>
<dbReference type="GO" id="GO:0046872">
    <property type="term" value="F:metal ion binding"/>
    <property type="evidence" value="ECO:0007669"/>
    <property type="project" value="UniProtKB-KW"/>
</dbReference>
<dbReference type="InterPro" id="IPR055438">
    <property type="entry name" value="AstE_AspA_cat"/>
</dbReference>
<evidence type="ECO:0000256" key="1">
    <source>
        <dbReference type="ARBA" id="ARBA00006173"/>
    </source>
</evidence>
<dbReference type="Proteomes" id="UP000240530">
    <property type="component" value="Unassembled WGS sequence"/>
</dbReference>
<dbReference type="PANTHER" id="PTHR15162:SF7">
    <property type="entry name" value="SUCCINYLGLUTAMATE DESUCCINYLASE"/>
    <property type="match status" value="1"/>
</dbReference>
<dbReference type="NCBIfam" id="NF002601">
    <property type="entry name" value="PRK02259.1"/>
    <property type="match status" value="1"/>
</dbReference>
<feature type="binding site" evidence="6">
    <location>
        <position position="17"/>
    </location>
    <ligand>
        <name>Zn(2+)</name>
        <dbReference type="ChEBI" id="CHEBI:29105"/>
    </ligand>
</feature>
<evidence type="ECO:0000256" key="6">
    <source>
        <dbReference type="PIRSR" id="PIRSR018001-3"/>
    </source>
</evidence>
<dbReference type="GO" id="GO:0016788">
    <property type="term" value="F:hydrolase activity, acting on ester bonds"/>
    <property type="evidence" value="ECO:0007669"/>
    <property type="project" value="InterPro"/>
</dbReference>
<keyword evidence="4 6" id="KW-0862">Zinc</keyword>
<feature type="domain" description="AstE/AspA barrel-sandwich hybrid" evidence="7">
    <location>
        <begin position="208"/>
        <end position="288"/>
    </location>
</feature>
<name>A0A2T3KSJ0_PHOLD</name>
<dbReference type="CDD" id="cd06909">
    <property type="entry name" value="M14_ASPA"/>
    <property type="match status" value="1"/>
</dbReference>
<organism evidence="9 10">
    <name type="scientific">Photobacterium leiognathi subsp. mandapamensis</name>
    <name type="common">Photobacterium mandapamensis</name>
    <dbReference type="NCBI Taxonomy" id="48408"/>
    <lineage>
        <taxon>Bacteria</taxon>
        <taxon>Pseudomonadati</taxon>
        <taxon>Pseudomonadota</taxon>
        <taxon>Gammaproteobacteria</taxon>
        <taxon>Vibrionales</taxon>
        <taxon>Vibrionaceae</taxon>
        <taxon>Photobacterium</taxon>
    </lineage>
</organism>
<keyword evidence="2 6" id="KW-0479">Metal-binding</keyword>
<reference evidence="9 10" key="1">
    <citation type="submission" date="2018-03" db="EMBL/GenBank/DDBJ databases">
        <title>Whole genome sequencing of Histamine producing bacteria.</title>
        <authorList>
            <person name="Butler K."/>
        </authorList>
    </citation>
    <scope>NUCLEOTIDE SEQUENCE [LARGE SCALE GENOMIC DNA]</scope>
    <source>
        <strain evidence="9 10">Res.4.1</strain>
    </source>
</reference>
<protein>
    <submittedName>
        <fullName evidence="9">Aspartoacylase</fullName>
    </submittedName>
</protein>
<dbReference type="Pfam" id="PF04952">
    <property type="entry name" value="AstE_AspA_hybrid"/>
    <property type="match status" value="1"/>
</dbReference>
<dbReference type="PIRSF" id="PIRSF018001">
    <property type="entry name" value="Aspartoacylase"/>
    <property type="match status" value="1"/>
</dbReference>
<dbReference type="Pfam" id="PF24827">
    <property type="entry name" value="AstE_AspA_cat"/>
    <property type="match status" value="1"/>
</dbReference>
<feature type="domain" description="Succinylglutamate desuccinylase/Aspartoacylase catalytic" evidence="8">
    <location>
        <begin position="4"/>
        <end position="193"/>
    </location>
</feature>
<evidence type="ECO:0000256" key="3">
    <source>
        <dbReference type="ARBA" id="ARBA00022801"/>
    </source>
</evidence>
<gene>
    <name evidence="9" type="ORF">C0W93_15600</name>
</gene>
<dbReference type="InterPro" id="IPR007036">
    <property type="entry name" value="Aste_AspA_hybrid_dom"/>
</dbReference>
<dbReference type="InterPro" id="IPR016708">
    <property type="entry name" value="Aspartoacylase"/>
</dbReference>
<feature type="active site" description="Proton donor/acceptor" evidence="5">
    <location>
        <position position="166"/>
    </location>
</feature>
<comment type="similarity">
    <text evidence="1">Belongs to the AspA/AstE family. Aspartoacylase subfamily.</text>
</comment>
<dbReference type="SUPFAM" id="SSF53187">
    <property type="entry name" value="Zn-dependent exopeptidases"/>
    <property type="match status" value="1"/>
</dbReference>
<dbReference type="HAMAP" id="MF_00704">
    <property type="entry name" value="Aspartoacylase"/>
    <property type="match status" value="1"/>
</dbReference>
<dbReference type="Gene3D" id="3.40.630.10">
    <property type="entry name" value="Zn peptidases"/>
    <property type="match status" value="1"/>
</dbReference>
<accession>A0A2T3KSJ0</accession>
<dbReference type="InterPro" id="IPR050178">
    <property type="entry name" value="AspA/AstE_fam"/>
</dbReference>
<comment type="cofactor">
    <cofactor evidence="6">
        <name>Zn(2+)</name>
        <dbReference type="ChEBI" id="CHEBI:29105"/>
    </cofactor>
    <text evidence="6">Binds 1 zinc ion per subunit.</text>
</comment>
<dbReference type="Gene3D" id="2.20.25.160">
    <property type="match status" value="1"/>
</dbReference>
<dbReference type="EMBL" id="PYNS01000019">
    <property type="protein sequence ID" value="PSV09417.1"/>
    <property type="molecule type" value="Genomic_DNA"/>
</dbReference>
<keyword evidence="3" id="KW-0378">Hydrolase</keyword>
<proteinExistence type="inferred from homology"/>
<dbReference type="GO" id="GO:0005829">
    <property type="term" value="C:cytosol"/>
    <property type="evidence" value="ECO:0007669"/>
    <property type="project" value="TreeGrafter"/>
</dbReference>
<feature type="binding site" evidence="6">
    <location>
        <position position="14"/>
    </location>
    <ligand>
        <name>Zn(2+)</name>
        <dbReference type="ChEBI" id="CHEBI:29105"/>
    </ligand>
</feature>
<evidence type="ECO:0000256" key="5">
    <source>
        <dbReference type="PIRSR" id="PIRSR018001-1"/>
    </source>
</evidence>
<evidence type="ECO:0000259" key="8">
    <source>
        <dbReference type="Pfam" id="PF24827"/>
    </source>
</evidence>
<dbReference type="PANTHER" id="PTHR15162">
    <property type="entry name" value="ASPARTOACYLASE"/>
    <property type="match status" value="1"/>
</dbReference>